<evidence type="ECO:0000313" key="3">
    <source>
        <dbReference type="Proteomes" id="UP000235672"/>
    </source>
</evidence>
<dbReference type="InterPro" id="IPR011051">
    <property type="entry name" value="RmlC_Cupin_sf"/>
</dbReference>
<proteinExistence type="predicted"/>
<dbReference type="AlphaFoldDB" id="A0A2J6QAU8"/>
<organism evidence="2 3">
    <name type="scientific">Hyaloscypha hepaticicola</name>
    <dbReference type="NCBI Taxonomy" id="2082293"/>
    <lineage>
        <taxon>Eukaryota</taxon>
        <taxon>Fungi</taxon>
        <taxon>Dikarya</taxon>
        <taxon>Ascomycota</taxon>
        <taxon>Pezizomycotina</taxon>
        <taxon>Leotiomycetes</taxon>
        <taxon>Helotiales</taxon>
        <taxon>Hyaloscyphaceae</taxon>
        <taxon>Hyaloscypha</taxon>
    </lineage>
</organism>
<dbReference type="Gene3D" id="2.60.120.10">
    <property type="entry name" value="Jelly Rolls"/>
    <property type="match status" value="1"/>
</dbReference>
<dbReference type="Pfam" id="PF07883">
    <property type="entry name" value="Cupin_2"/>
    <property type="match status" value="1"/>
</dbReference>
<evidence type="ECO:0000259" key="1">
    <source>
        <dbReference type="Pfam" id="PF07883"/>
    </source>
</evidence>
<dbReference type="PIRSF" id="PIRSF019307">
    <property type="entry name" value="UCP019307"/>
    <property type="match status" value="1"/>
</dbReference>
<dbReference type="InterPro" id="IPR047121">
    <property type="entry name" value="YjiB-like"/>
</dbReference>
<dbReference type="STRING" id="1745343.A0A2J6QAU8"/>
<reference evidence="2 3" key="1">
    <citation type="submission" date="2016-05" db="EMBL/GenBank/DDBJ databases">
        <title>A degradative enzymes factory behind the ericoid mycorrhizal symbiosis.</title>
        <authorList>
            <consortium name="DOE Joint Genome Institute"/>
            <person name="Martino E."/>
            <person name="Morin E."/>
            <person name="Grelet G."/>
            <person name="Kuo A."/>
            <person name="Kohler A."/>
            <person name="Daghino S."/>
            <person name="Barry K."/>
            <person name="Choi C."/>
            <person name="Cichocki N."/>
            <person name="Clum A."/>
            <person name="Copeland A."/>
            <person name="Hainaut M."/>
            <person name="Haridas S."/>
            <person name="Labutti K."/>
            <person name="Lindquist E."/>
            <person name="Lipzen A."/>
            <person name="Khouja H.-R."/>
            <person name="Murat C."/>
            <person name="Ohm R."/>
            <person name="Olson A."/>
            <person name="Spatafora J."/>
            <person name="Veneault-Fourrey C."/>
            <person name="Henrissat B."/>
            <person name="Grigoriev I."/>
            <person name="Martin F."/>
            <person name="Perotto S."/>
        </authorList>
    </citation>
    <scope>NUCLEOTIDE SEQUENCE [LARGE SCALE GENOMIC DNA]</scope>
    <source>
        <strain evidence="2 3">UAMH 7357</strain>
    </source>
</reference>
<evidence type="ECO:0000313" key="2">
    <source>
        <dbReference type="EMBL" id="PMD23381.1"/>
    </source>
</evidence>
<keyword evidence="3" id="KW-1185">Reference proteome</keyword>
<sequence length="180" mass="19927">MTPLNLTPPTSLRVSTHQIHRHNLIPNTSIQNKPLLIYHSCIPSSATASSIESHLQETGVVVPQWRYTMYSTNHFHSTTHEVLCVFSGQARLCFGGESNPSKVETTVQKGDVIIIPAGVSHRLLDDFNGDFQMVGSYPHGKHPDMCYGKEEKEEKVNGISGLGWFEKDPLYGDDGPALRA</sequence>
<feature type="domain" description="Cupin type-2" evidence="1">
    <location>
        <begin position="71"/>
        <end position="124"/>
    </location>
</feature>
<protein>
    <recommendedName>
        <fullName evidence="1">Cupin type-2 domain-containing protein</fullName>
    </recommendedName>
</protein>
<dbReference type="InterPro" id="IPR013096">
    <property type="entry name" value="Cupin_2"/>
</dbReference>
<dbReference type="PANTHER" id="PTHR36448">
    <property type="entry name" value="BLR7373 PROTEIN"/>
    <property type="match status" value="1"/>
</dbReference>
<dbReference type="Proteomes" id="UP000235672">
    <property type="component" value="Unassembled WGS sequence"/>
</dbReference>
<dbReference type="SUPFAM" id="SSF51182">
    <property type="entry name" value="RmlC-like cupins"/>
    <property type="match status" value="1"/>
</dbReference>
<name>A0A2J6QAU8_9HELO</name>
<dbReference type="EMBL" id="KZ613475">
    <property type="protein sequence ID" value="PMD23381.1"/>
    <property type="molecule type" value="Genomic_DNA"/>
</dbReference>
<accession>A0A2J6QAU8</accession>
<dbReference type="PANTHER" id="PTHR36448:SF3">
    <property type="entry name" value="CUPIN TYPE-2 DOMAIN-CONTAINING PROTEIN"/>
    <property type="match status" value="1"/>
</dbReference>
<dbReference type="InterPro" id="IPR014500">
    <property type="entry name" value="UCP019307_cupin"/>
</dbReference>
<dbReference type="OrthoDB" id="2589563at2759"/>
<gene>
    <name evidence="2" type="ORF">NA56DRAFT_623145</name>
</gene>
<dbReference type="InterPro" id="IPR014710">
    <property type="entry name" value="RmlC-like_jellyroll"/>
</dbReference>
<dbReference type="CDD" id="cd02219">
    <property type="entry name" value="cupin_YjlB-like"/>
    <property type="match status" value="1"/>
</dbReference>